<accession>A0A9D4BZL4</accession>
<comment type="caution">
    <text evidence="1">The sequence shown here is derived from an EMBL/GenBank/DDBJ whole genome shotgun (WGS) entry which is preliminary data.</text>
</comment>
<evidence type="ECO:0000313" key="2">
    <source>
        <dbReference type="Proteomes" id="UP000828390"/>
    </source>
</evidence>
<gene>
    <name evidence="1" type="ORF">DPMN_073722</name>
</gene>
<dbReference type="AlphaFoldDB" id="A0A9D4BZL4"/>
<name>A0A9D4BZL4_DREPO</name>
<keyword evidence="2" id="KW-1185">Reference proteome</keyword>
<dbReference type="EMBL" id="JAIWYP010000014">
    <property type="protein sequence ID" value="KAH3713919.1"/>
    <property type="molecule type" value="Genomic_DNA"/>
</dbReference>
<dbReference type="OrthoDB" id="8951132at2759"/>
<reference evidence="1" key="1">
    <citation type="journal article" date="2019" name="bioRxiv">
        <title>The Genome of the Zebra Mussel, Dreissena polymorpha: A Resource for Invasive Species Research.</title>
        <authorList>
            <person name="McCartney M.A."/>
            <person name="Auch B."/>
            <person name="Kono T."/>
            <person name="Mallez S."/>
            <person name="Zhang Y."/>
            <person name="Obille A."/>
            <person name="Becker A."/>
            <person name="Abrahante J.E."/>
            <person name="Garbe J."/>
            <person name="Badalamenti J.P."/>
            <person name="Herman A."/>
            <person name="Mangelson H."/>
            <person name="Liachko I."/>
            <person name="Sullivan S."/>
            <person name="Sone E.D."/>
            <person name="Koren S."/>
            <person name="Silverstein K.A.T."/>
            <person name="Beckman K.B."/>
            <person name="Gohl D.M."/>
        </authorList>
    </citation>
    <scope>NUCLEOTIDE SEQUENCE</scope>
    <source>
        <strain evidence="1">Duluth1</strain>
        <tissue evidence="1">Whole animal</tissue>
    </source>
</reference>
<proteinExistence type="predicted"/>
<dbReference type="Proteomes" id="UP000828390">
    <property type="component" value="Unassembled WGS sequence"/>
</dbReference>
<sequence length="269" mass="29925">MNTVCQCHNPLFQIQSKTIFLTDDHNTAVFPQADGKFLPEVLILGSHYEVNGTSISNVVAGPSTIQPPPMTAQHTTSHGSFAFAARVVPAAQPHQLQQVQQPQFRRPPNRSFQRSVSLVEADGLTLHSVQTVYLRLTDADANVTSVTERIQEHLDSVEPIVVCDCKGIDITDCAGTSGLEFWKSQTRKIFCMTETAHREFLTARRNKRRRREGTREDEAVDGAGDVLDQVMDQARAVQRQLSQMTTGKVVVAVNMEETRHQGRVCLCDL</sequence>
<reference evidence="1" key="2">
    <citation type="submission" date="2020-11" db="EMBL/GenBank/DDBJ databases">
        <authorList>
            <person name="McCartney M.A."/>
            <person name="Auch B."/>
            <person name="Kono T."/>
            <person name="Mallez S."/>
            <person name="Becker A."/>
            <person name="Gohl D.M."/>
            <person name="Silverstein K.A.T."/>
            <person name="Koren S."/>
            <person name="Bechman K.B."/>
            <person name="Herman A."/>
            <person name="Abrahante J.E."/>
            <person name="Garbe J."/>
        </authorList>
    </citation>
    <scope>NUCLEOTIDE SEQUENCE</scope>
    <source>
        <strain evidence="1">Duluth1</strain>
        <tissue evidence="1">Whole animal</tissue>
    </source>
</reference>
<organism evidence="1 2">
    <name type="scientific">Dreissena polymorpha</name>
    <name type="common">Zebra mussel</name>
    <name type="synonym">Mytilus polymorpha</name>
    <dbReference type="NCBI Taxonomy" id="45954"/>
    <lineage>
        <taxon>Eukaryota</taxon>
        <taxon>Metazoa</taxon>
        <taxon>Spiralia</taxon>
        <taxon>Lophotrochozoa</taxon>
        <taxon>Mollusca</taxon>
        <taxon>Bivalvia</taxon>
        <taxon>Autobranchia</taxon>
        <taxon>Heteroconchia</taxon>
        <taxon>Euheterodonta</taxon>
        <taxon>Imparidentia</taxon>
        <taxon>Neoheterodontei</taxon>
        <taxon>Myida</taxon>
        <taxon>Dreissenoidea</taxon>
        <taxon>Dreissenidae</taxon>
        <taxon>Dreissena</taxon>
    </lineage>
</organism>
<evidence type="ECO:0000313" key="1">
    <source>
        <dbReference type="EMBL" id="KAH3713919.1"/>
    </source>
</evidence>
<protein>
    <submittedName>
        <fullName evidence="1">Uncharacterized protein</fullName>
    </submittedName>
</protein>